<comment type="caution">
    <text evidence="2">The sequence shown here is derived from an EMBL/GenBank/DDBJ whole genome shotgun (WGS) entry which is preliminary data.</text>
</comment>
<dbReference type="Pfam" id="PF00882">
    <property type="entry name" value="Zn_dep_PLPC"/>
    <property type="match status" value="1"/>
</dbReference>
<dbReference type="AlphaFoldDB" id="A0A5D0MQ68"/>
<organism evidence="2 3">
    <name type="scientific">Flexistipes sinusarabici</name>
    <dbReference type="NCBI Taxonomy" id="2352"/>
    <lineage>
        <taxon>Bacteria</taxon>
        <taxon>Pseudomonadati</taxon>
        <taxon>Deferribacterota</taxon>
        <taxon>Deferribacteres</taxon>
        <taxon>Deferribacterales</taxon>
        <taxon>Flexistipitaceae</taxon>
        <taxon>Flexistipes</taxon>
    </lineage>
</organism>
<accession>A0A5D0MQ68</accession>
<protein>
    <submittedName>
        <fullName evidence="2">Zinc dependent phospholipase C family protein</fullName>
    </submittedName>
</protein>
<dbReference type="EMBL" id="VSIV01000107">
    <property type="protein sequence ID" value="TYB33761.1"/>
    <property type="molecule type" value="Genomic_DNA"/>
</dbReference>
<feature type="domain" description="Phospholipase C/D" evidence="1">
    <location>
        <begin position="25"/>
        <end position="147"/>
    </location>
</feature>
<dbReference type="RefSeq" id="WP_303700735.1">
    <property type="nucleotide sequence ID" value="NZ_VSIV01000107.1"/>
</dbReference>
<sequence length="282" mass="33109">MLKILLSIVFLFVFVDSGFCWGFNTHIKIGLDILETTNFYIIKNYPIHFLLGNIFPDFFNLFKDLSQFKKNLKTHSWSTVSKLFNNAETDDEKAFCHGYAGHLSADVIAHNYLVPQNYLLYSRKKVLSHFLVESAEDSYNDKKLKHTLTYLLDNSVFYGDHFLTTMSVDKNYFSREMNILKRSIKYMSIFKLSELSKLIRAKQIPDFKERCVQYQEKAKDYAQASVENGFTQFTRYDPSGSRAMKQAKDNRKKLIKDLGRKQLKSFDKKTTFKKNYLINDND</sequence>
<evidence type="ECO:0000259" key="1">
    <source>
        <dbReference type="Pfam" id="PF00882"/>
    </source>
</evidence>
<evidence type="ECO:0000313" key="2">
    <source>
        <dbReference type="EMBL" id="TYB33761.1"/>
    </source>
</evidence>
<evidence type="ECO:0000313" key="3">
    <source>
        <dbReference type="Proteomes" id="UP000323337"/>
    </source>
</evidence>
<proteinExistence type="predicted"/>
<gene>
    <name evidence="2" type="ORF">FXF49_04650</name>
</gene>
<dbReference type="InterPro" id="IPR029002">
    <property type="entry name" value="PLPC/GPLD1"/>
</dbReference>
<reference evidence="2 3" key="1">
    <citation type="submission" date="2019-08" db="EMBL/GenBank/DDBJ databases">
        <title>Genomic characterization of a novel candidate phylum (ARYD3) from a high temperature, high salinity tertiary oil reservoir in north central Oklahoma, USA.</title>
        <authorList>
            <person name="Youssef N.H."/>
            <person name="Yadav A."/>
            <person name="Elshahed M.S."/>
        </authorList>
    </citation>
    <scope>NUCLEOTIDE SEQUENCE [LARGE SCALE GENOMIC DNA]</scope>
    <source>
        <strain evidence="2">ARYD1</strain>
    </source>
</reference>
<dbReference type="Proteomes" id="UP000323337">
    <property type="component" value="Unassembled WGS sequence"/>
</dbReference>
<name>A0A5D0MQ68_FLESI</name>